<dbReference type="PROSITE" id="PS00675">
    <property type="entry name" value="SIGMA54_INTERACT_1"/>
    <property type="match status" value="1"/>
</dbReference>
<dbReference type="CDD" id="cd00009">
    <property type="entry name" value="AAA"/>
    <property type="match status" value="1"/>
</dbReference>
<dbReference type="Proteomes" id="UP001596483">
    <property type="component" value="Unassembled WGS sequence"/>
</dbReference>
<dbReference type="SUPFAM" id="SSF55785">
    <property type="entry name" value="PYP-like sensor domain (PAS domain)"/>
    <property type="match status" value="1"/>
</dbReference>
<dbReference type="PROSITE" id="PS00676">
    <property type="entry name" value="SIGMA54_INTERACT_2"/>
    <property type="match status" value="1"/>
</dbReference>
<evidence type="ECO:0000256" key="1">
    <source>
        <dbReference type="ARBA" id="ARBA00022741"/>
    </source>
</evidence>
<dbReference type="PANTHER" id="PTHR32071">
    <property type="entry name" value="TRANSCRIPTIONAL REGULATORY PROTEIN"/>
    <property type="match status" value="1"/>
</dbReference>
<dbReference type="PROSITE" id="PS00688">
    <property type="entry name" value="SIGMA54_INTERACT_3"/>
    <property type="match status" value="1"/>
</dbReference>
<dbReference type="Gene3D" id="1.10.8.60">
    <property type="match status" value="1"/>
</dbReference>
<proteinExistence type="predicted"/>
<dbReference type="InterPro" id="IPR025944">
    <property type="entry name" value="Sigma_54_int_dom_CS"/>
</dbReference>
<dbReference type="Pfam" id="PF08448">
    <property type="entry name" value="PAS_4"/>
    <property type="match status" value="1"/>
</dbReference>
<evidence type="ECO:0000259" key="8">
    <source>
        <dbReference type="PROSITE" id="PS50113"/>
    </source>
</evidence>
<dbReference type="PROSITE" id="PS50112">
    <property type="entry name" value="PAS"/>
    <property type="match status" value="1"/>
</dbReference>
<dbReference type="Pfam" id="PF25601">
    <property type="entry name" value="AAA_lid_14"/>
    <property type="match status" value="1"/>
</dbReference>
<dbReference type="PROSITE" id="PS50113">
    <property type="entry name" value="PAC"/>
    <property type="match status" value="1"/>
</dbReference>
<comment type="caution">
    <text evidence="9">The sequence shown here is derived from an EMBL/GenBank/DDBJ whole genome shotgun (WGS) entry which is preliminary data.</text>
</comment>
<dbReference type="Gene3D" id="3.40.50.300">
    <property type="entry name" value="P-loop containing nucleotide triphosphate hydrolases"/>
    <property type="match status" value="1"/>
</dbReference>
<keyword evidence="5" id="KW-0804">Transcription</keyword>
<dbReference type="RefSeq" id="WP_157296221.1">
    <property type="nucleotide sequence ID" value="NZ_JBHTCT010000005.1"/>
</dbReference>
<dbReference type="InterPro" id="IPR000700">
    <property type="entry name" value="PAS-assoc_C"/>
</dbReference>
<dbReference type="Gene3D" id="1.10.10.60">
    <property type="entry name" value="Homeodomain-like"/>
    <property type="match status" value="1"/>
</dbReference>
<dbReference type="SUPFAM" id="SSF46689">
    <property type="entry name" value="Homeodomain-like"/>
    <property type="match status" value="1"/>
</dbReference>
<dbReference type="Gene3D" id="3.30.450.20">
    <property type="entry name" value="PAS domain"/>
    <property type="match status" value="1"/>
</dbReference>
<evidence type="ECO:0000256" key="3">
    <source>
        <dbReference type="ARBA" id="ARBA00023015"/>
    </source>
</evidence>
<evidence type="ECO:0000256" key="5">
    <source>
        <dbReference type="ARBA" id="ARBA00023163"/>
    </source>
</evidence>
<dbReference type="InterPro" id="IPR000014">
    <property type="entry name" value="PAS"/>
</dbReference>
<feature type="domain" description="PAC" evidence="8">
    <location>
        <begin position="131"/>
        <end position="183"/>
    </location>
</feature>
<dbReference type="SMART" id="SM00382">
    <property type="entry name" value="AAA"/>
    <property type="match status" value="1"/>
</dbReference>
<reference evidence="10" key="1">
    <citation type="journal article" date="2019" name="Int. J. Syst. Evol. Microbiol.">
        <title>The Global Catalogue of Microorganisms (GCM) 10K type strain sequencing project: providing services to taxonomists for standard genome sequencing and annotation.</title>
        <authorList>
            <consortium name="The Broad Institute Genomics Platform"/>
            <consortium name="The Broad Institute Genome Sequencing Center for Infectious Disease"/>
            <person name="Wu L."/>
            <person name="Ma J."/>
        </authorList>
    </citation>
    <scope>NUCLEOTIDE SEQUENCE [LARGE SCALE GENOMIC DNA]</scope>
    <source>
        <strain evidence="10">JCM 4738</strain>
    </source>
</reference>
<name>A0ABW2NCN8_9BACL</name>
<keyword evidence="1" id="KW-0547">Nucleotide-binding</keyword>
<evidence type="ECO:0000259" key="7">
    <source>
        <dbReference type="PROSITE" id="PS50112"/>
    </source>
</evidence>
<dbReference type="PANTHER" id="PTHR32071:SF57">
    <property type="entry name" value="C4-DICARBOXYLATE TRANSPORT TRANSCRIPTIONAL REGULATORY PROTEIN DCTD"/>
    <property type="match status" value="1"/>
</dbReference>
<feature type="domain" description="PAS" evidence="7">
    <location>
        <begin position="64"/>
        <end position="114"/>
    </location>
</feature>
<dbReference type="InterPro" id="IPR013656">
    <property type="entry name" value="PAS_4"/>
</dbReference>
<dbReference type="InterPro" id="IPR025943">
    <property type="entry name" value="Sigma_54_int_dom_ATP-bd_2"/>
</dbReference>
<gene>
    <name evidence="9" type="ORF">ACFQQH_03165</name>
</gene>
<keyword evidence="3" id="KW-0805">Transcription regulation</keyword>
<dbReference type="InterPro" id="IPR002197">
    <property type="entry name" value="HTH_Fis"/>
</dbReference>
<organism evidence="9 10">
    <name type="scientific">Bhargavaea changchunensis</name>
    <dbReference type="NCBI Taxonomy" id="2134037"/>
    <lineage>
        <taxon>Bacteria</taxon>
        <taxon>Bacillati</taxon>
        <taxon>Bacillota</taxon>
        <taxon>Bacilli</taxon>
        <taxon>Bacillales</taxon>
        <taxon>Caryophanaceae</taxon>
        <taxon>Bhargavaea</taxon>
    </lineage>
</organism>
<evidence type="ECO:0000313" key="10">
    <source>
        <dbReference type="Proteomes" id="UP001596483"/>
    </source>
</evidence>
<evidence type="ECO:0000256" key="2">
    <source>
        <dbReference type="ARBA" id="ARBA00022840"/>
    </source>
</evidence>
<feature type="domain" description="Sigma-54 factor interaction" evidence="6">
    <location>
        <begin position="205"/>
        <end position="434"/>
    </location>
</feature>
<evidence type="ECO:0000256" key="4">
    <source>
        <dbReference type="ARBA" id="ARBA00023125"/>
    </source>
</evidence>
<evidence type="ECO:0000259" key="6">
    <source>
        <dbReference type="PROSITE" id="PS50045"/>
    </source>
</evidence>
<keyword evidence="10" id="KW-1185">Reference proteome</keyword>
<dbReference type="InterPro" id="IPR025662">
    <property type="entry name" value="Sigma_54_int_dom_ATP-bd_1"/>
</dbReference>
<dbReference type="CDD" id="cd00130">
    <property type="entry name" value="PAS"/>
    <property type="match status" value="1"/>
</dbReference>
<keyword evidence="4" id="KW-0238">DNA-binding</keyword>
<dbReference type="InterPro" id="IPR002078">
    <property type="entry name" value="Sigma_54_int"/>
</dbReference>
<dbReference type="InterPro" id="IPR058031">
    <property type="entry name" value="AAA_lid_NorR"/>
</dbReference>
<keyword evidence="2" id="KW-0067">ATP-binding</keyword>
<dbReference type="SUPFAM" id="SSF52540">
    <property type="entry name" value="P-loop containing nucleoside triphosphate hydrolases"/>
    <property type="match status" value="1"/>
</dbReference>
<evidence type="ECO:0000313" key="9">
    <source>
        <dbReference type="EMBL" id="MFC7364164.1"/>
    </source>
</evidence>
<dbReference type="Pfam" id="PF02954">
    <property type="entry name" value="HTH_8"/>
    <property type="match status" value="1"/>
</dbReference>
<protein>
    <submittedName>
        <fullName evidence="9">Sigma-54 interaction domain-containing protein</fullName>
    </submittedName>
</protein>
<dbReference type="InterPro" id="IPR027417">
    <property type="entry name" value="P-loop_NTPase"/>
</dbReference>
<dbReference type="NCBIfam" id="TIGR00229">
    <property type="entry name" value="sensory_box"/>
    <property type="match status" value="1"/>
</dbReference>
<dbReference type="PROSITE" id="PS50045">
    <property type="entry name" value="SIGMA54_INTERACT_4"/>
    <property type="match status" value="1"/>
</dbReference>
<accession>A0ABW2NCN8</accession>
<dbReference type="InterPro" id="IPR009057">
    <property type="entry name" value="Homeodomain-like_sf"/>
</dbReference>
<dbReference type="EMBL" id="JBHTCT010000005">
    <property type="protein sequence ID" value="MFC7364164.1"/>
    <property type="molecule type" value="Genomic_DNA"/>
</dbReference>
<dbReference type="Pfam" id="PF00158">
    <property type="entry name" value="Sigma54_activat"/>
    <property type="match status" value="1"/>
</dbReference>
<dbReference type="InterPro" id="IPR003593">
    <property type="entry name" value="AAA+_ATPase"/>
</dbReference>
<sequence length="512" mass="58293">MEHALNDWSLEVSQMELEDNGTLTVTFEDNSLDSQQKYTNPLSLHFDSDRLQEFITTTNVYRSLESEFKSVMELSGELVTIVNKEGTVERVSSNCKKIMGLAVDEFVGRSIYDMERLGVITLSSSKKVLETLKEVQMTQRTRGDRRLFVRGIPLFNESGSLEKVINFSRDITEESNLQERLREREFEINVLLQEVQRSHSGKNLLVSKAAEIEKVTHLLNKVAQTDATVLFLGETGVGKSAFAKHLHELSPRRAAPFIQLNCAVLPDQLVESELFGYAKGSFTGANQQGKKGLIEAAAGGTLFLDEIGELNLQTQTKLLQVLQEKTFTPIGKTEPVKVDVRFVAATNRDLEEMVETGAFRRDLYYRINVVPVLIPSLRERTEDIPMLIHHFTDKFNGEYKRTCSFSRDAIDRLINYRWPGNVRELENMIEQLVITAPAEVIKVSDLPQKVQRCKEQINLFKGSFKEQMQTHEREILQDALKEAKNLNEIAEKLKIDVSTISRKLKKHGLKLQ</sequence>
<dbReference type="InterPro" id="IPR035965">
    <property type="entry name" value="PAS-like_dom_sf"/>
</dbReference>